<dbReference type="EMBL" id="BNAY01000004">
    <property type="protein sequence ID" value="GHH21048.1"/>
    <property type="molecule type" value="Genomic_DNA"/>
</dbReference>
<reference evidence="4" key="1">
    <citation type="journal article" date="2019" name="Int. J. Syst. Evol. Microbiol.">
        <title>The Global Catalogue of Microorganisms (GCM) 10K type strain sequencing project: providing services to taxonomists for standard genome sequencing and annotation.</title>
        <authorList>
            <consortium name="The Broad Institute Genomics Platform"/>
            <consortium name="The Broad Institute Genome Sequencing Center for Infectious Disease"/>
            <person name="Wu L."/>
            <person name="Ma J."/>
        </authorList>
    </citation>
    <scope>NUCLEOTIDE SEQUENCE [LARGE SCALE GENOMIC DNA]</scope>
    <source>
        <strain evidence="4">CGMCC 4.7683</strain>
    </source>
</reference>
<proteinExistence type="predicted"/>
<dbReference type="PROSITE" id="PS51257">
    <property type="entry name" value="PROKAR_LIPOPROTEIN"/>
    <property type="match status" value="1"/>
</dbReference>
<evidence type="ECO:0000313" key="4">
    <source>
        <dbReference type="Proteomes" id="UP000635387"/>
    </source>
</evidence>
<gene>
    <name evidence="3" type="ORF">GCM10017790_41670</name>
</gene>
<sequence length="185" mass="19225">MIQRMKSAPNLFLLAAAALVVTATTVSCSTEKPGKPNPAPSASQSAAPSSENKEVFADLDSCEMLRDVTRTLAYEGYKPETLESDNGCRATKARYGNVSLYFVGNEGIGKLNPSQGTKTTVQIGGREAVQFSGDGGRGSCYIGIAVTPNARASVTLTLSDGSNEQSCADGMVVAEAVAPKLPRGN</sequence>
<dbReference type="Proteomes" id="UP000635387">
    <property type="component" value="Unassembled WGS sequence"/>
</dbReference>
<evidence type="ECO:0000313" key="3">
    <source>
        <dbReference type="EMBL" id="GHH21048.1"/>
    </source>
</evidence>
<evidence type="ECO:0000256" key="1">
    <source>
        <dbReference type="SAM" id="MobiDB-lite"/>
    </source>
</evidence>
<keyword evidence="4" id="KW-1185">Reference proteome</keyword>
<feature type="chain" id="PRO_5046776496" description="DUF3558 domain-containing protein" evidence="2">
    <location>
        <begin position="24"/>
        <end position="185"/>
    </location>
</feature>
<evidence type="ECO:0008006" key="5">
    <source>
        <dbReference type="Google" id="ProtNLM"/>
    </source>
</evidence>
<accession>A0ABQ3LN20</accession>
<dbReference type="Pfam" id="PF12079">
    <property type="entry name" value="DUF3558"/>
    <property type="match status" value="1"/>
</dbReference>
<organism evidence="3 4">
    <name type="scientific">Amycolatopsis oliviviridis</name>
    <dbReference type="NCBI Taxonomy" id="1471590"/>
    <lineage>
        <taxon>Bacteria</taxon>
        <taxon>Bacillati</taxon>
        <taxon>Actinomycetota</taxon>
        <taxon>Actinomycetes</taxon>
        <taxon>Pseudonocardiales</taxon>
        <taxon>Pseudonocardiaceae</taxon>
        <taxon>Amycolatopsis</taxon>
    </lineage>
</organism>
<feature type="signal peptide" evidence="2">
    <location>
        <begin position="1"/>
        <end position="23"/>
    </location>
</feature>
<feature type="compositionally biased region" description="Low complexity" evidence="1">
    <location>
        <begin position="40"/>
        <end position="50"/>
    </location>
</feature>
<feature type="region of interest" description="Disordered" evidence="1">
    <location>
        <begin position="28"/>
        <end position="52"/>
    </location>
</feature>
<protein>
    <recommendedName>
        <fullName evidence="5">DUF3558 domain-containing protein</fullName>
    </recommendedName>
</protein>
<name>A0ABQ3LN20_9PSEU</name>
<dbReference type="InterPro" id="IPR024520">
    <property type="entry name" value="DUF3558"/>
</dbReference>
<keyword evidence="2" id="KW-0732">Signal</keyword>
<evidence type="ECO:0000256" key="2">
    <source>
        <dbReference type="SAM" id="SignalP"/>
    </source>
</evidence>
<comment type="caution">
    <text evidence="3">The sequence shown here is derived from an EMBL/GenBank/DDBJ whole genome shotgun (WGS) entry which is preliminary data.</text>
</comment>